<accession>A0A7V3ZX26</accession>
<name>A0A7V3ZX26_UNCW3</name>
<sequence length="284" mass="33352">MKRKTWIFCFLLGVAALIFINFVFDTKVKGHFRREESESFRLFARPGFEKWSAFEFSFLKAFYYTLSLRVYLGKLSEKYMTPPLFAKEAIVRTAEVVTRVCPYYYDIYYIANGYLSWDFGDVETANRFLKKGIDYYPKRWIFYLYLGFNYFYFLKDYEMGAQYLVKASEISGRPFYAHLAAKLLYASGRTEIAIGIVRNMLENTKDEGWRKNLKIRLEALEAIYTIEKAVEAFREKTGRNPQNIEELVKTGFLKSVPVDPYGGEFYLDEAGNVKTTSNLTFTKH</sequence>
<evidence type="ECO:0000313" key="1">
    <source>
        <dbReference type="EMBL" id="HGL17250.1"/>
    </source>
</evidence>
<comment type="caution">
    <text evidence="1">The sequence shown here is derived from an EMBL/GenBank/DDBJ whole genome shotgun (WGS) entry which is preliminary data.</text>
</comment>
<dbReference type="InterPro" id="IPR011990">
    <property type="entry name" value="TPR-like_helical_dom_sf"/>
</dbReference>
<protein>
    <recommendedName>
        <fullName evidence="2">Tetratricopeptide repeat protein</fullName>
    </recommendedName>
</protein>
<evidence type="ECO:0008006" key="2">
    <source>
        <dbReference type="Google" id="ProtNLM"/>
    </source>
</evidence>
<dbReference type="EMBL" id="DTDJ01000023">
    <property type="protein sequence ID" value="HGL17250.1"/>
    <property type="molecule type" value="Genomic_DNA"/>
</dbReference>
<dbReference type="AlphaFoldDB" id="A0A7V3ZX26"/>
<organism evidence="1">
    <name type="scientific">candidate division WOR-3 bacterium</name>
    <dbReference type="NCBI Taxonomy" id="2052148"/>
    <lineage>
        <taxon>Bacteria</taxon>
        <taxon>Bacteria division WOR-3</taxon>
    </lineage>
</organism>
<reference evidence="1" key="1">
    <citation type="journal article" date="2020" name="mSystems">
        <title>Genome- and Community-Level Interaction Insights into Carbon Utilization and Element Cycling Functions of Hydrothermarchaeota in Hydrothermal Sediment.</title>
        <authorList>
            <person name="Zhou Z."/>
            <person name="Liu Y."/>
            <person name="Xu W."/>
            <person name="Pan J."/>
            <person name="Luo Z.H."/>
            <person name="Li M."/>
        </authorList>
    </citation>
    <scope>NUCLEOTIDE SEQUENCE [LARGE SCALE GENOMIC DNA]</scope>
    <source>
        <strain evidence="1">SpSt-69</strain>
    </source>
</reference>
<dbReference type="Gene3D" id="1.25.40.10">
    <property type="entry name" value="Tetratricopeptide repeat domain"/>
    <property type="match status" value="1"/>
</dbReference>
<proteinExistence type="predicted"/>
<gene>
    <name evidence="1" type="ORF">ENU66_02805</name>
</gene>
<dbReference type="SUPFAM" id="SSF48452">
    <property type="entry name" value="TPR-like"/>
    <property type="match status" value="1"/>
</dbReference>